<accession>A0A2P5T1L0</accession>
<keyword evidence="5" id="KW-0645">Protease</keyword>
<dbReference type="InterPro" id="IPR001714">
    <property type="entry name" value="Pept_M24_MAP"/>
</dbReference>
<keyword evidence="8" id="KW-0482">Metalloprotease</keyword>
<evidence type="ECO:0000256" key="8">
    <source>
        <dbReference type="ARBA" id="ARBA00023049"/>
    </source>
</evidence>
<evidence type="ECO:0000256" key="5">
    <source>
        <dbReference type="ARBA" id="ARBA00022670"/>
    </source>
</evidence>
<organism evidence="14 15">
    <name type="scientific">Candidatus Pantoea edessiphila</name>
    <dbReference type="NCBI Taxonomy" id="2044610"/>
    <lineage>
        <taxon>Bacteria</taxon>
        <taxon>Pseudomonadati</taxon>
        <taxon>Pseudomonadota</taxon>
        <taxon>Gammaproteobacteria</taxon>
        <taxon>Enterobacterales</taxon>
        <taxon>Erwiniaceae</taxon>
        <taxon>Pantoea</taxon>
    </lineage>
</organism>
<dbReference type="PANTHER" id="PTHR43226:SF4">
    <property type="entry name" value="XAA-PRO AMINOPEPTIDASE 3"/>
    <property type="match status" value="1"/>
</dbReference>
<evidence type="ECO:0000256" key="3">
    <source>
        <dbReference type="ARBA" id="ARBA00008766"/>
    </source>
</evidence>
<evidence type="ECO:0000256" key="12">
    <source>
        <dbReference type="ARBA" id="ARBA00081411"/>
    </source>
</evidence>
<evidence type="ECO:0000256" key="9">
    <source>
        <dbReference type="ARBA" id="ARBA00023211"/>
    </source>
</evidence>
<dbReference type="SMART" id="SM01011">
    <property type="entry name" value="AMP_N"/>
    <property type="match status" value="1"/>
</dbReference>
<dbReference type="PRINTS" id="PR00599">
    <property type="entry name" value="MAPEPTIDASE"/>
</dbReference>
<evidence type="ECO:0000259" key="13">
    <source>
        <dbReference type="SMART" id="SM01011"/>
    </source>
</evidence>
<reference evidence="14 15" key="1">
    <citation type="journal article" date="2018" name="Genome Biol. Evol.">
        <title>Cladogenesis and Genomic Streamlining in Extracellular Endosymbionts of Tropical Stink Bugs.</title>
        <authorList>
            <person name="Otero-Bravo A."/>
            <person name="Goffredi S."/>
            <person name="Sabree Z.L."/>
        </authorList>
    </citation>
    <scope>NUCLEOTIDE SEQUENCE [LARGE SCALE GENOMIC DNA]</scope>
    <source>
        <strain evidence="14 15">SoEO</strain>
    </source>
</reference>
<dbReference type="SUPFAM" id="SSF55920">
    <property type="entry name" value="Creatinase/aminopeptidase"/>
    <property type="match status" value="1"/>
</dbReference>
<dbReference type="SUPFAM" id="SSF53092">
    <property type="entry name" value="Creatinase/prolidase N-terminal domain"/>
    <property type="match status" value="1"/>
</dbReference>
<dbReference type="RefSeq" id="WP_136132634.1">
    <property type="nucleotide sequence ID" value="NZ_PDKR01000004.1"/>
</dbReference>
<keyword evidence="7" id="KW-0378">Hydrolase</keyword>
<sequence length="437" mass="50612">MIPIDVLRKRRNMLLSKMISNSAILIFSTPENKKRQHYHFFTQNKDFWYFTGFNEPNALFLMIKINDNHHQKILFNRKKDYANEIWDGPRLGQDLALIKIDVDKSFPWENINENLYKLLIGLKTIYHAWGEYIKTDQLIFNTIKYLRNVIIDNPIIPNNIIDWRPLVHKMRLFKEPHEIKTLRIAGKISALAHIRAMKSCRPGMFEYQLEGEIHHEFNCHGARFPSYNTIIGSGKNSCILHYTENNNKMLNGDLVLVDAGCNFNGYASDITRTFPINGKFSKQQREIYNIVLNSLKIALSMLRPNINICEIKTKIAHIMIYNLIKLGLLQGSLDQLIAKGAHKQFFMHNLCHWLGLDVHDVGLYGCSIDNTILKPNMVLTIEPGIYIAENANVPFEYRGIGIRIEDNVLITEIGNENLTDSVVKEIEEIENLMTLKD</sequence>
<comment type="catalytic activity">
    <reaction evidence="1">
        <text>Release of any N-terminal amino acid, including proline, that is linked to proline, even from a dipeptide or tripeptide.</text>
        <dbReference type="EC" id="3.4.11.9"/>
    </reaction>
</comment>
<dbReference type="FunFam" id="3.90.230.10:FF:000002">
    <property type="entry name" value="Xaa-Pro aminopeptidase 3"/>
    <property type="match status" value="1"/>
</dbReference>
<comment type="similarity">
    <text evidence="3">Belongs to the peptidase M24B family.</text>
</comment>
<dbReference type="OrthoDB" id="9806388at2"/>
<dbReference type="GO" id="GO:0070006">
    <property type="term" value="F:metalloaminopeptidase activity"/>
    <property type="evidence" value="ECO:0007669"/>
    <property type="project" value="InterPro"/>
</dbReference>
<dbReference type="EMBL" id="PDKR01000004">
    <property type="protein sequence ID" value="PPI88443.1"/>
    <property type="molecule type" value="Genomic_DNA"/>
</dbReference>
<evidence type="ECO:0000256" key="1">
    <source>
        <dbReference type="ARBA" id="ARBA00001424"/>
    </source>
</evidence>
<keyword evidence="6" id="KW-0479">Metal-binding</keyword>
<dbReference type="GO" id="GO:0006508">
    <property type="term" value="P:proteolysis"/>
    <property type="evidence" value="ECO:0007669"/>
    <property type="project" value="UniProtKB-KW"/>
</dbReference>
<evidence type="ECO:0000256" key="6">
    <source>
        <dbReference type="ARBA" id="ARBA00022723"/>
    </source>
</evidence>
<dbReference type="InterPro" id="IPR007865">
    <property type="entry name" value="Aminopep_P_N"/>
</dbReference>
<dbReference type="InterPro" id="IPR036005">
    <property type="entry name" value="Creatinase/aminopeptidase-like"/>
</dbReference>
<dbReference type="InterPro" id="IPR052433">
    <property type="entry name" value="X-Pro_dipept-like"/>
</dbReference>
<dbReference type="GO" id="GO:0005829">
    <property type="term" value="C:cytosol"/>
    <property type="evidence" value="ECO:0007669"/>
    <property type="project" value="TreeGrafter"/>
</dbReference>
<evidence type="ECO:0000256" key="4">
    <source>
        <dbReference type="ARBA" id="ARBA00012574"/>
    </source>
</evidence>
<dbReference type="NCBIfam" id="NF008131">
    <property type="entry name" value="PRK10879.1"/>
    <property type="match status" value="1"/>
</dbReference>
<dbReference type="Gene3D" id="3.40.350.10">
    <property type="entry name" value="Creatinase/prolidase N-terminal domain"/>
    <property type="match status" value="1"/>
</dbReference>
<dbReference type="GO" id="GO:0030145">
    <property type="term" value="F:manganese ion binding"/>
    <property type="evidence" value="ECO:0007669"/>
    <property type="project" value="InterPro"/>
</dbReference>
<dbReference type="Gene3D" id="3.90.230.10">
    <property type="entry name" value="Creatinase/methionine aminopeptidase superfamily"/>
    <property type="match status" value="1"/>
</dbReference>
<dbReference type="InterPro" id="IPR000994">
    <property type="entry name" value="Pept_M24"/>
</dbReference>
<dbReference type="Pfam" id="PF05195">
    <property type="entry name" value="AMP_N"/>
    <property type="match status" value="1"/>
</dbReference>
<feature type="domain" description="Aminopeptidase P N-terminal" evidence="13">
    <location>
        <begin position="2"/>
        <end position="136"/>
    </location>
</feature>
<evidence type="ECO:0000313" key="15">
    <source>
        <dbReference type="Proteomes" id="UP000295937"/>
    </source>
</evidence>
<name>A0A2P5T1L0_9GAMM</name>
<keyword evidence="14" id="KW-0031">Aminopeptidase</keyword>
<dbReference type="CDD" id="cd01087">
    <property type="entry name" value="Prolidase"/>
    <property type="match status" value="1"/>
</dbReference>
<dbReference type="EC" id="3.4.11.9" evidence="4"/>
<keyword evidence="9" id="KW-0464">Manganese</keyword>
<evidence type="ECO:0000256" key="10">
    <source>
        <dbReference type="ARBA" id="ARBA00069363"/>
    </source>
</evidence>
<gene>
    <name evidence="14" type="ORF">CRV09_02745</name>
</gene>
<evidence type="ECO:0000256" key="2">
    <source>
        <dbReference type="ARBA" id="ARBA00001936"/>
    </source>
</evidence>
<evidence type="ECO:0000256" key="11">
    <source>
        <dbReference type="ARBA" id="ARBA00075356"/>
    </source>
</evidence>
<dbReference type="PANTHER" id="PTHR43226">
    <property type="entry name" value="XAA-PRO AMINOPEPTIDASE 3"/>
    <property type="match status" value="1"/>
</dbReference>
<evidence type="ECO:0000313" key="14">
    <source>
        <dbReference type="EMBL" id="PPI88443.1"/>
    </source>
</evidence>
<proteinExistence type="inferred from homology"/>
<dbReference type="Proteomes" id="UP000295937">
    <property type="component" value="Unassembled WGS sequence"/>
</dbReference>
<dbReference type="Pfam" id="PF00557">
    <property type="entry name" value="Peptidase_M24"/>
    <property type="match status" value="1"/>
</dbReference>
<dbReference type="AlphaFoldDB" id="A0A2P5T1L0"/>
<evidence type="ECO:0000256" key="7">
    <source>
        <dbReference type="ARBA" id="ARBA00022801"/>
    </source>
</evidence>
<protein>
    <recommendedName>
        <fullName evidence="10">Xaa-Pro aminopeptidase</fullName>
        <ecNumber evidence="4">3.4.11.9</ecNumber>
    </recommendedName>
    <alternativeName>
        <fullName evidence="11">Aminopeptidase P II</fullName>
    </alternativeName>
    <alternativeName>
        <fullName evidence="12">X-Pro aminopeptidase</fullName>
    </alternativeName>
</protein>
<comment type="caution">
    <text evidence="14">The sequence shown here is derived from an EMBL/GenBank/DDBJ whole genome shotgun (WGS) entry which is preliminary data.</text>
</comment>
<comment type="cofactor">
    <cofactor evidence="2">
        <name>Mn(2+)</name>
        <dbReference type="ChEBI" id="CHEBI:29035"/>
    </cofactor>
</comment>
<dbReference type="InterPro" id="IPR029149">
    <property type="entry name" value="Creatin/AminoP/Spt16_N"/>
</dbReference>